<dbReference type="InterPro" id="IPR016162">
    <property type="entry name" value="Ald_DH_N"/>
</dbReference>
<evidence type="ECO:0000256" key="4">
    <source>
        <dbReference type="RuleBase" id="RU003345"/>
    </source>
</evidence>
<keyword evidence="7" id="KW-1185">Reference proteome</keyword>
<sequence length="478" mass="50319">MLIGGDWVRDASAGETSILDPATGASVASVPAGGQQEVDRAVVAARASFADARWRGLPANERRRILWRFADLIEANKGEFTQLEVIDNGMPLAFAEWEISACVDWLRNAAGLATQLYGRNASSAMSGGGMDMHAYTEVSPVGVVALIVPWNAPAGNLMIKLAPALAAGNSCVVKPAEETPLSTLRLAELALEAGIPEGVLNVVLGLGHVAGQALADHPGVDKISFTGSTETGKKIVRASAGNLKRVTLELGGKSPAIVFDDADLEATIPQVAMGIFANTGQVCFAGSRLYVQRGVYDKVVAGVADFARSLKIGSGFDPANMLGPLISRKQRDRVTGFIGSGREQGGEVVTGGNAVGDSGFFVEPTIFANVHRNMDIMREEIFGPVLVATPFDGMDEVVSAANDTRYGLGAGIFSRDVNKVHLIARRLEAGNVWVNCYGVVHPSLPFGGFKESGWGREMGAEGFAAFTEVKSVFVKLTA</sequence>
<dbReference type="SUPFAM" id="SSF53720">
    <property type="entry name" value="ALDH-like"/>
    <property type="match status" value="1"/>
</dbReference>
<feature type="domain" description="Aldehyde dehydrogenase" evidence="5">
    <location>
        <begin position="7"/>
        <end position="472"/>
    </location>
</feature>
<feature type="active site" evidence="3">
    <location>
        <position position="249"/>
    </location>
</feature>
<keyword evidence="2 4" id="KW-0560">Oxidoreductase</keyword>
<dbReference type="KEGG" id="spph:KFK14_17045"/>
<proteinExistence type="inferred from homology"/>
<dbReference type="InterPro" id="IPR029510">
    <property type="entry name" value="Ald_DH_CS_GLU"/>
</dbReference>
<evidence type="ECO:0000256" key="1">
    <source>
        <dbReference type="ARBA" id="ARBA00009986"/>
    </source>
</evidence>
<dbReference type="InterPro" id="IPR016163">
    <property type="entry name" value="Ald_DH_C"/>
</dbReference>
<evidence type="ECO:0000313" key="7">
    <source>
        <dbReference type="Proteomes" id="UP000681425"/>
    </source>
</evidence>
<dbReference type="Gene3D" id="3.40.309.10">
    <property type="entry name" value="Aldehyde Dehydrogenase, Chain A, domain 2"/>
    <property type="match status" value="1"/>
</dbReference>
<evidence type="ECO:0000259" key="5">
    <source>
        <dbReference type="Pfam" id="PF00171"/>
    </source>
</evidence>
<dbReference type="FunFam" id="3.40.605.10:FF:000007">
    <property type="entry name" value="NAD/NADP-dependent betaine aldehyde dehydrogenase"/>
    <property type="match status" value="1"/>
</dbReference>
<dbReference type="AlphaFoldDB" id="A0A975Q3R0"/>
<dbReference type="Pfam" id="PF00171">
    <property type="entry name" value="Aldedh"/>
    <property type="match status" value="1"/>
</dbReference>
<dbReference type="PROSITE" id="PS00687">
    <property type="entry name" value="ALDEHYDE_DEHYDR_GLU"/>
    <property type="match status" value="1"/>
</dbReference>
<protein>
    <submittedName>
        <fullName evidence="6">Aldehyde dehydrogenase family protein</fullName>
    </submittedName>
</protein>
<accession>A0A975Q3R0</accession>
<dbReference type="InterPro" id="IPR016161">
    <property type="entry name" value="Ald_DH/histidinol_DH"/>
</dbReference>
<dbReference type="FunFam" id="3.40.309.10:FF:000012">
    <property type="entry name" value="Betaine aldehyde dehydrogenase"/>
    <property type="match status" value="1"/>
</dbReference>
<evidence type="ECO:0000256" key="2">
    <source>
        <dbReference type="ARBA" id="ARBA00023002"/>
    </source>
</evidence>
<dbReference type="InterPro" id="IPR015590">
    <property type="entry name" value="Aldehyde_DH_dom"/>
</dbReference>
<dbReference type="PANTHER" id="PTHR11699">
    <property type="entry name" value="ALDEHYDE DEHYDROGENASE-RELATED"/>
    <property type="match status" value="1"/>
</dbReference>
<reference evidence="6" key="1">
    <citation type="submission" date="2021-04" db="EMBL/GenBank/DDBJ databases">
        <title>Isolation of p-tert-butylphenol degrading bacteria Sphingobium phenoxybenzoativorans Tas13 from active sludge.</title>
        <authorList>
            <person name="Li Y."/>
        </authorList>
    </citation>
    <scope>NUCLEOTIDE SEQUENCE</scope>
    <source>
        <strain evidence="6">Tas13</strain>
    </source>
</reference>
<evidence type="ECO:0000256" key="3">
    <source>
        <dbReference type="PROSITE-ProRule" id="PRU10007"/>
    </source>
</evidence>
<gene>
    <name evidence="6" type="ORF">KFK14_17045</name>
</gene>
<name>A0A975Q3R0_9SPHN</name>
<dbReference type="Proteomes" id="UP000681425">
    <property type="component" value="Chromosome"/>
</dbReference>
<dbReference type="GO" id="GO:0016620">
    <property type="term" value="F:oxidoreductase activity, acting on the aldehyde or oxo group of donors, NAD or NADP as acceptor"/>
    <property type="evidence" value="ECO:0007669"/>
    <property type="project" value="InterPro"/>
</dbReference>
<comment type="similarity">
    <text evidence="1 4">Belongs to the aldehyde dehydrogenase family.</text>
</comment>
<evidence type="ECO:0000313" key="6">
    <source>
        <dbReference type="EMBL" id="QUT08320.1"/>
    </source>
</evidence>
<organism evidence="6 7">
    <name type="scientific">Sphingobium phenoxybenzoativorans</name>
    <dbReference type="NCBI Taxonomy" id="1592790"/>
    <lineage>
        <taxon>Bacteria</taxon>
        <taxon>Pseudomonadati</taxon>
        <taxon>Pseudomonadota</taxon>
        <taxon>Alphaproteobacteria</taxon>
        <taxon>Sphingomonadales</taxon>
        <taxon>Sphingomonadaceae</taxon>
        <taxon>Sphingobium</taxon>
    </lineage>
</organism>
<dbReference type="Gene3D" id="3.40.605.10">
    <property type="entry name" value="Aldehyde Dehydrogenase, Chain A, domain 1"/>
    <property type="match status" value="1"/>
</dbReference>
<dbReference type="EMBL" id="CP073910">
    <property type="protein sequence ID" value="QUT08320.1"/>
    <property type="molecule type" value="Genomic_DNA"/>
</dbReference>